<feature type="domain" description="Response regulatory" evidence="10">
    <location>
        <begin position="2"/>
        <end position="119"/>
    </location>
</feature>
<gene>
    <name evidence="11" type="ORF">J2Z34_003069</name>
</gene>
<dbReference type="Proteomes" id="UP001519271">
    <property type="component" value="Unassembled WGS sequence"/>
</dbReference>
<evidence type="ECO:0000256" key="7">
    <source>
        <dbReference type="PROSITE-ProRule" id="PRU00169"/>
    </source>
</evidence>
<dbReference type="CDD" id="cd06530">
    <property type="entry name" value="S26_SPase_I"/>
    <property type="match status" value="1"/>
</dbReference>
<evidence type="ECO:0000256" key="2">
    <source>
        <dbReference type="ARBA" id="ARBA00022692"/>
    </source>
</evidence>
<dbReference type="InterPro" id="IPR011006">
    <property type="entry name" value="CheY-like_superfamily"/>
</dbReference>
<keyword evidence="4 9" id="KW-0472">Membrane</keyword>
<evidence type="ECO:0000256" key="6">
    <source>
        <dbReference type="NCBIfam" id="TIGR02228"/>
    </source>
</evidence>
<evidence type="ECO:0000313" key="12">
    <source>
        <dbReference type="Proteomes" id="UP001519271"/>
    </source>
</evidence>
<sequence length="657" mass="73793">MKVLLIRNNEISIEFIEEHLARNGADGEVIVAMPEDLALEIAGSIDFDLVVCGVEGYLKDVVEDFLYKVKQISKGSYSIAVLRRETLKEMGPVFFNNIDDFITSPVDSDEFALRLMKAISSAKNRYSNETGSVASEFGRIHDVSSPSSKLFDDDLPDVSIREVVDEEDVSSSEYEDPCRQESTDAQTAEEDTNNISYDEMSYDELLRQRELMLEREAESKALEEDLIKNSDSTEPEAMAAEAVELESIHDDLSYDELLRQRELMLEREAESKALEEDHIINSDSEETEAMEAEVTEPEMIHDEMSYDELLRQREQMLEREAESKALEEEFITNTVSEDTEAMEAEVTGPEMILDGLSYDELLRQREQMLEREKEVSLEDKEMELVPIFELTKTETDSVDMQELNIPSEEASIPVDLISVDNIEDMSVIQEVKIEEPKAEPAKESKPEVRSVKEEKLQEEIDLLKHLRKDYGAKTSKVEKIGLKKEKKQKKAVAEKEKTASKSGRGIFTLIARVMAFMLVLIAGTTAYFYAASNIGDGVPAIAGYKLTAVRTIAMEPTLRLGDLVISVDASVEDINENDIITFKAGDSQGTIECHRVVRVEVSAEGKILLITQGDGMAAEDEVPVVEDMIVGKVTRYIPFVGFIVNVDTLRFALASVK</sequence>
<dbReference type="InterPro" id="IPR001733">
    <property type="entry name" value="Peptidase_S26B"/>
</dbReference>
<organism evidence="11 12">
    <name type="scientific">Youngiibacter multivorans</name>
    <dbReference type="NCBI Taxonomy" id="937251"/>
    <lineage>
        <taxon>Bacteria</taxon>
        <taxon>Bacillati</taxon>
        <taxon>Bacillota</taxon>
        <taxon>Clostridia</taxon>
        <taxon>Eubacteriales</taxon>
        <taxon>Clostridiaceae</taxon>
        <taxon>Youngiibacter</taxon>
    </lineage>
</organism>
<dbReference type="NCBIfam" id="TIGR02228">
    <property type="entry name" value="sigpep_I_arch"/>
    <property type="match status" value="1"/>
</dbReference>
<dbReference type="InterPro" id="IPR036286">
    <property type="entry name" value="LexA/Signal_pep-like_sf"/>
</dbReference>
<dbReference type="EMBL" id="JAGGKC010000032">
    <property type="protein sequence ID" value="MBP1920556.1"/>
    <property type="molecule type" value="Genomic_DNA"/>
</dbReference>
<evidence type="ECO:0000256" key="4">
    <source>
        <dbReference type="ARBA" id="ARBA00023136"/>
    </source>
</evidence>
<evidence type="ECO:0000256" key="8">
    <source>
        <dbReference type="SAM" id="MobiDB-lite"/>
    </source>
</evidence>
<dbReference type="InterPro" id="IPR019533">
    <property type="entry name" value="Peptidase_S26"/>
</dbReference>
<feature type="transmembrane region" description="Helical" evidence="9">
    <location>
        <begin position="505"/>
        <end position="530"/>
    </location>
</feature>
<dbReference type="EC" id="3.4.21.89" evidence="6"/>
<feature type="compositionally biased region" description="Acidic residues" evidence="8">
    <location>
        <begin position="164"/>
        <end position="175"/>
    </location>
</feature>
<keyword evidence="12" id="KW-1185">Reference proteome</keyword>
<comment type="subcellular location">
    <subcellularLocation>
        <location evidence="1">Membrane</location>
    </subcellularLocation>
</comment>
<keyword evidence="2 9" id="KW-0812">Transmembrane</keyword>
<evidence type="ECO:0000256" key="9">
    <source>
        <dbReference type="SAM" id="Phobius"/>
    </source>
</evidence>
<dbReference type="InterPro" id="IPR001789">
    <property type="entry name" value="Sig_transdc_resp-reg_receiver"/>
</dbReference>
<keyword evidence="3 9" id="KW-1133">Transmembrane helix</keyword>
<dbReference type="PROSITE" id="PS50110">
    <property type="entry name" value="RESPONSE_REGULATORY"/>
    <property type="match status" value="1"/>
</dbReference>
<comment type="caution">
    <text evidence="11">The sequence shown here is derived from an EMBL/GenBank/DDBJ whole genome shotgun (WGS) entry which is preliminary data.</text>
</comment>
<dbReference type="SUPFAM" id="SSF52172">
    <property type="entry name" value="CheY-like"/>
    <property type="match status" value="1"/>
</dbReference>
<evidence type="ECO:0000256" key="1">
    <source>
        <dbReference type="ARBA" id="ARBA00004370"/>
    </source>
</evidence>
<comment type="function">
    <text evidence="5">May play the central regulatory role in sporulation. It may be an element of the effector pathway responsible for the activation of sporulation genes in response to nutritional stress. Spo0A may act in concert with spo0H (a sigma factor) to control the expression of some genes that are critical to the sporulation process.</text>
</comment>
<comment type="caution">
    <text evidence="7">Lacks conserved residue(s) required for the propagation of feature annotation.</text>
</comment>
<accession>A0ABS4G7P1</accession>
<reference evidence="11 12" key="1">
    <citation type="submission" date="2021-03" db="EMBL/GenBank/DDBJ databases">
        <title>Genomic Encyclopedia of Type Strains, Phase IV (KMG-IV): sequencing the most valuable type-strain genomes for metagenomic binning, comparative biology and taxonomic classification.</title>
        <authorList>
            <person name="Goeker M."/>
        </authorList>
    </citation>
    <scope>NUCLEOTIDE SEQUENCE [LARGE SCALE GENOMIC DNA]</scope>
    <source>
        <strain evidence="11 12">DSM 6139</strain>
    </source>
</reference>
<evidence type="ECO:0000256" key="3">
    <source>
        <dbReference type="ARBA" id="ARBA00022989"/>
    </source>
</evidence>
<name>A0ABS4G7P1_9CLOT</name>
<proteinExistence type="predicted"/>
<evidence type="ECO:0000256" key="5">
    <source>
        <dbReference type="ARBA" id="ARBA00024867"/>
    </source>
</evidence>
<protein>
    <recommendedName>
        <fullName evidence="6">Signal peptidase I</fullName>
        <ecNumber evidence="6">3.4.21.89</ecNumber>
    </recommendedName>
</protein>
<dbReference type="SUPFAM" id="SSF51306">
    <property type="entry name" value="LexA/Signal peptidase"/>
    <property type="match status" value="1"/>
</dbReference>
<dbReference type="RefSeq" id="WP_209460725.1">
    <property type="nucleotide sequence ID" value="NZ_JAGGKC010000032.1"/>
</dbReference>
<feature type="region of interest" description="Disordered" evidence="8">
    <location>
        <begin position="164"/>
        <end position="189"/>
    </location>
</feature>
<evidence type="ECO:0000313" key="11">
    <source>
        <dbReference type="EMBL" id="MBP1920556.1"/>
    </source>
</evidence>
<evidence type="ECO:0000259" key="10">
    <source>
        <dbReference type="PROSITE" id="PS50110"/>
    </source>
</evidence>